<dbReference type="PRINTS" id="PR01231">
    <property type="entry name" value="HCO3TRNSPORT"/>
</dbReference>
<feature type="transmembrane region" description="Helical" evidence="9">
    <location>
        <begin position="613"/>
        <end position="634"/>
    </location>
</feature>
<evidence type="ECO:0000256" key="8">
    <source>
        <dbReference type="ARBA" id="ARBA00023136"/>
    </source>
</evidence>
<dbReference type="Gene3D" id="1.10.287.570">
    <property type="entry name" value="Helical hairpin bin"/>
    <property type="match status" value="1"/>
</dbReference>
<accession>A0A6J8CCK0</accession>
<feature type="region of interest" description="Disordered" evidence="10">
    <location>
        <begin position="1089"/>
        <end position="1126"/>
    </location>
</feature>
<evidence type="ECO:0000313" key="13">
    <source>
        <dbReference type="EMBL" id="CAC5394183.1"/>
    </source>
</evidence>
<dbReference type="Pfam" id="PF00955">
    <property type="entry name" value="HCO3_cotransp"/>
    <property type="match status" value="1"/>
</dbReference>
<dbReference type="FunFam" id="1.10.287.570:FF:000001">
    <property type="entry name" value="Anion exchange protein"/>
    <property type="match status" value="1"/>
</dbReference>
<reference evidence="13 14" key="1">
    <citation type="submission" date="2020-06" db="EMBL/GenBank/DDBJ databases">
        <authorList>
            <person name="Li R."/>
            <person name="Bekaert M."/>
        </authorList>
    </citation>
    <scope>NUCLEOTIDE SEQUENCE [LARGE SCALE GENOMIC DNA]</scope>
    <source>
        <strain evidence="14">wild</strain>
    </source>
</reference>
<feature type="transmembrane region" description="Helical" evidence="9">
    <location>
        <begin position="646"/>
        <end position="665"/>
    </location>
</feature>
<dbReference type="InterPro" id="IPR003020">
    <property type="entry name" value="HCO3_transpt_euk"/>
</dbReference>
<evidence type="ECO:0000256" key="4">
    <source>
        <dbReference type="ARBA" id="ARBA00022475"/>
    </source>
</evidence>
<evidence type="ECO:0000256" key="7">
    <source>
        <dbReference type="ARBA" id="ARBA00023065"/>
    </source>
</evidence>
<comment type="subcellular location">
    <subcellularLocation>
        <location evidence="1">Cell membrane</location>
        <topology evidence="1">Multi-pass membrane protein</topology>
    </subcellularLocation>
    <subcellularLocation>
        <location evidence="9">Membrane</location>
        <topology evidence="9">Multi-pass membrane protein</topology>
    </subcellularLocation>
</comment>
<feature type="region of interest" description="Disordered" evidence="10">
    <location>
        <begin position="47"/>
        <end position="81"/>
    </location>
</feature>
<organism evidence="13 14">
    <name type="scientific">Mytilus coruscus</name>
    <name type="common">Sea mussel</name>
    <dbReference type="NCBI Taxonomy" id="42192"/>
    <lineage>
        <taxon>Eukaryota</taxon>
        <taxon>Metazoa</taxon>
        <taxon>Spiralia</taxon>
        <taxon>Lophotrochozoa</taxon>
        <taxon>Mollusca</taxon>
        <taxon>Bivalvia</taxon>
        <taxon>Autobranchia</taxon>
        <taxon>Pteriomorphia</taxon>
        <taxon>Mytilida</taxon>
        <taxon>Mytiloidea</taxon>
        <taxon>Mytilidae</taxon>
        <taxon>Mytilinae</taxon>
        <taxon>Mytilus</taxon>
    </lineage>
</organism>
<dbReference type="AlphaFoldDB" id="A0A6J8CCK0"/>
<comment type="similarity">
    <text evidence="2 9">Belongs to the anion exchanger (TC 2.A.31) family.</text>
</comment>
<name>A0A6J8CCK0_MYTCO</name>
<keyword evidence="5 9" id="KW-0812">Transmembrane</keyword>
<evidence type="ECO:0000313" key="14">
    <source>
        <dbReference type="Proteomes" id="UP000507470"/>
    </source>
</evidence>
<dbReference type="PANTHER" id="PTHR11453:SF36">
    <property type="entry name" value="ANION EXCHANGE PROTEIN"/>
    <property type="match status" value="1"/>
</dbReference>
<evidence type="ECO:0000256" key="3">
    <source>
        <dbReference type="ARBA" id="ARBA00022448"/>
    </source>
</evidence>
<proteinExistence type="inferred from homology"/>
<feature type="compositionally biased region" description="Basic and acidic residues" evidence="10">
    <location>
        <begin position="1231"/>
        <end position="1240"/>
    </location>
</feature>
<feature type="transmembrane region" description="Helical" evidence="9">
    <location>
        <begin position="528"/>
        <end position="550"/>
    </location>
</feature>
<dbReference type="GO" id="GO:0008509">
    <property type="term" value="F:monoatomic anion transmembrane transporter activity"/>
    <property type="evidence" value="ECO:0007669"/>
    <property type="project" value="InterPro"/>
</dbReference>
<evidence type="ECO:0000256" key="9">
    <source>
        <dbReference type="RuleBase" id="RU362035"/>
    </source>
</evidence>
<dbReference type="OrthoDB" id="1735926at2759"/>
<keyword evidence="6 9" id="KW-1133">Transmembrane helix</keyword>
<evidence type="ECO:0000256" key="1">
    <source>
        <dbReference type="ARBA" id="ARBA00004651"/>
    </source>
</evidence>
<feature type="compositionally biased region" description="Polar residues" evidence="10">
    <location>
        <begin position="459"/>
        <end position="474"/>
    </location>
</feature>
<feature type="compositionally biased region" description="Basic residues" evidence="10">
    <location>
        <begin position="1210"/>
        <end position="1222"/>
    </location>
</feature>
<dbReference type="GO" id="GO:0051453">
    <property type="term" value="P:regulation of intracellular pH"/>
    <property type="evidence" value="ECO:0007669"/>
    <property type="project" value="TreeGrafter"/>
</dbReference>
<feature type="transmembrane region" description="Helical" evidence="9">
    <location>
        <begin position="1026"/>
        <end position="1043"/>
    </location>
</feature>
<dbReference type="InterPro" id="IPR016152">
    <property type="entry name" value="PTrfase/Anion_transptr"/>
</dbReference>
<feature type="compositionally biased region" description="Basic residues" evidence="10">
    <location>
        <begin position="47"/>
        <end position="62"/>
    </location>
</feature>
<feature type="compositionally biased region" description="Low complexity" evidence="10">
    <location>
        <begin position="1248"/>
        <end position="1261"/>
    </location>
</feature>
<feature type="compositionally biased region" description="Polar residues" evidence="10">
    <location>
        <begin position="267"/>
        <end position="284"/>
    </location>
</feature>
<dbReference type="Pfam" id="PF07565">
    <property type="entry name" value="Band_3_cyto"/>
    <property type="match status" value="1"/>
</dbReference>
<evidence type="ECO:0000256" key="6">
    <source>
        <dbReference type="ARBA" id="ARBA00022989"/>
    </source>
</evidence>
<feature type="transmembrane region" description="Helical" evidence="9">
    <location>
        <begin position="954"/>
        <end position="973"/>
    </location>
</feature>
<feature type="transmembrane region" description="Helical" evidence="9">
    <location>
        <begin position="894"/>
        <end position="918"/>
    </location>
</feature>
<feature type="transmembrane region" description="Helical" evidence="9">
    <location>
        <begin position="798"/>
        <end position="822"/>
    </location>
</feature>
<feature type="region of interest" description="Disordered" evidence="10">
    <location>
        <begin position="240"/>
        <end position="324"/>
    </location>
</feature>
<dbReference type="PANTHER" id="PTHR11453">
    <property type="entry name" value="ANION EXCHANGE PROTEIN"/>
    <property type="match status" value="1"/>
</dbReference>
<evidence type="ECO:0000259" key="11">
    <source>
        <dbReference type="Pfam" id="PF00955"/>
    </source>
</evidence>
<dbReference type="InterPro" id="IPR011531">
    <property type="entry name" value="HCO3_transpt-like_TM_dom"/>
</dbReference>
<evidence type="ECO:0000256" key="10">
    <source>
        <dbReference type="SAM" id="MobiDB-lite"/>
    </source>
</evidence>
<dbReference type="GO" id="GO:0005886">
    <property type="term" value="C:plasma membrane"/>
    <property type="evidence" value="ECO:0007669"/>
    <property type="project" value="UniProtKB-SubCell"/>
</dbReference>
<dbReference type="GO" id="GO:0005452">
    <property type="term" value="F:solute:inorganic anion antiporter activity"/>
    <property type="evidence" value="ECO:0007669"/>
    <property type="project" value="InterPro"/>
</dbReference>
<evidence type="ECO:0000256" key="2">
    <source>
        <dbReference type="ARBA" id="ARBA00010993"/>
    </source>
</evidence>
<feature type="compositionally biased region" description="Basic and acidic residues" evidence="10">
    <location>
        <begin position="63"/>
        <end position="72"/>
    </location>
</feature>
<feature type="region of interest" description="Disordered" evidence="10">
    <location>
        <begin position="447"/>
        <end position="490"/>
    </location>
</feature>
<feature type="domain" description="Bicarbonate transporter-like transmembrane" evidence="11">
    <location>
        <begin position="499"/>
        <end position="1083"/>
    </location>
</feature>
<dbReference type="SUPFAM" id="SSF55804">
    <property type="entry name" value="Phoshotransferase/anion transport protein"/>
    <property type="match status" value="1"/>
</dbReference>
<keyword evidence="8 9" id="KW-0472">Membrane</keyword>
<keyword evidence="3 9" id="KW-0813">Transport</keyword>
<keyword evidence="7 9" id="KW-0406">Ion transport</keyword>
<dbReference type="EMBL" id="CACVKT020005265">
    <property type="protein sequence ID" value="CAC5394183.1"/>
    <property type="molecule type" value="Genomic_DNA"/>
</dbReference>
<dbReference type="InterPro" id="IPR013769">
    <property type="entry name" value="Band3_cytoplasmic_dom"/>
</dbReference>
<feature type="domain" description="Band 3 cytoplasmic" evidence="12">
    <location>
        <begin position="100"/>
        <end position="449"/>
    </location>
</feature>
<feature type="transmembrane region" description="Helical" evidence="9">
    <location>
        <begin position="854"/>
        <end position="873"/>
    </location>
</feature>
<keyword evidence="4" id="KW-1003">Cell membrane</keyword>
<feature type="compositionally biased region" description="Polar residues" evidence="10">
    <location>
        <begin position="246"/>
        <end position="258"/>
    </location>
</feature>
<feature type="transmembrane region" description="Helical" evidence="9">
    <location>
        <begin position="1049"/>
        <end position="1067"/>
    </location>
</feature>
<dbReference type="Proteomes" id="UP000507470">
    <property type="component" value="Unassembled WGS sequence"/>
</dbReference>
<dbReference type="GO" id="GO:0008510">
    <property type="term" value="F:sodium:bicarbonate symporter activity"/>
    <property type="evidence" value="ECO:0007669"/>
    <property type="project" value="TreeGrafter"/>
</dbReference>
<feature type="transmembrane region" description="Helical" evidence="9">
    <location>
        <begin position="562"/>
        <end position="583"/>
    </location>
</feature>
<feature type="transmembrane region" description="Helical" evidence="9">
    <location>
        <begin position="768"/>
        <end position="786"/>
    </location>
</feature>
<evidence type="ECO:0000256" key="5">
    <source>
        <dbReference type="ARBA" id="ARBA00022692"/>
    </source>
</evidence>
<evidence type="ECO:0000259" key="12">
    <source>
        <dbReference type="Pfam" id="PF07565"/>
    </source>
</evidence>
<dbReference type="NCBIfam" id="TIGR00834">
    <property type="entry name" value="ae"/>
    <property type="match status" value="1"/>
</dbReference>
<gene>
    <name evidence="13" type="ORF">MCOR_28961</name>
</gene>
<keyword evidence="14" id="KW-1185">Reference proteome</keyword>
<feature type="region of interest" description="Disordered" evidence="10">
    <location>
        <begin position="1175"/>
        <end position="1261"/>
    </location>
</feature>
<sequence>MPMDTPTIPNLPIRDLGSFANAHVPSDADIKDHRHQETVYIGLQLPKHHHGMRRRRHHKHKKTGVERIKAEETDNSSTTPPRMRIQYLLGEDDDDEHTSHDLFCELEELITPEWEGHEQWKEWIKFEEDVEEGGERWSKPHVATLSLHSLFELRCGLMNGTVMLDCEANDIHFVFDMLVDNLVAAKQLEENLKDKVLDTLYLRHHHQYQKKHHEDGNSGRFHLPIIRSLADIGKKFSAPALHNNGRLKNSQIPKSQTAVRLDKYKASSLSTAKTTPNFGRAQSSHRLEASGTLPGSLAPSEDDSEGPSSTGKVDENSSSAHSSVHSIPHSELNLHFMKKIPPGAEAANILVGEVDFLTNHQIVAFIRLLKPVMADLTEVPVPTKFLFVLLGPMGNSTHYHEIGRSIATLFSDEVFRDVAYHAHNREDLLTGIDEFLDQVTVLPPGEWDPTIRIEPPKSVPSQDSRRQPTGSNLPNGKPIPEDQVEGGENQAETLQRTGRLFGGLIADIKRKAPFYISDFKDALHVQCVASFIFLYFACLTPIITFGGLLGDATGNNMAAFESLLAGCIVGVVYALCSGQPLTILGSTGPVLVFETILYDICDGQKWDYLEIRLWVGMWTFVCLMIMVVFDLSALVRYITRFTEESFALLIALIFIKEAIAKLISISHSHPVKLGTKENPYYECCCDPPSNTSVLNTSLINASSPMNVTIANSSFINALSPMNVTIANSSFINATEDQWHLMNCTYCLEMGGVVKFEGCHGFVDHVPDVFFLSILLFLGTFFIAKILKSLRFSRFFPHGVRLLISDFAVIIAIVSMVLLDFLLEIDTPKLEVPDNFQPTNPDRGWVINPFGKNPLYTYPLAILPALLATILIFMDQQITAVIVNRKENKLLKGNGYHLDLLIVATLILINSFLGLPWFVAATVLSITHVMSLKKESECTAPGEQPKFLGCREQRVTGVSIFLFIGLSVLMTKFLRIIPMPVLYGVFLYMGVSSLKGMQLCHRVMIMFMPQKYQPDYMFLRYVRINRVHLFTFIQIMCLVLLWVVKTIKDISIIFPLMVLAMCFVRKGMDWIFTRDELEWLDDNLPEAHHRDQEDELKKKEEEEKKGEELSEAATKFMDNKDSSGHTQIPIMSGNLENIPTEVMFGPNEVNISEEMSKTGIWKNLTASESSEKIKFRKGLDQQSKKTKRRTERESEELPTIPSEKEVFSSHRPSKGKKKPKKTHFYIDEEETDHLLDKDKPIEIVIEPPSNSSSMNNISDERV</sequence>
<dbReference type="Gene3D" id="3.40.930.10">
    <property type="entry name" value="Mannitol-specific EII, Chain A"/>
    <property type="match status" value="1"/>
</dbReference>
<protein>
    <recommendedName>
        <fullName evidence="9">Anion exchange protein</fullName>
    </recommendedName>
</protein>
<feature type="compositionally biased region" description="Basic and acidic residues" evidence="10">
    <location>
        <begin position="1089"/>
        <end position="1107"/>
    </location>
</feature>